<dbReference type="Gene3D" id="3.40.50.12660">
    <property type="match status" value="1"/>
</dbReference>
<dbReference type="GO" id="GO:0004197">
    <property type="term" value="F:cysteine-type endopeptidase activity"/>
    <property type="evidence" value="ECO:0007669"/>
    <property type="project" value="InterPro"/>
</dbReference>
<dbReference type="Pfam" id="PF00656">
    <property type="entry name" value="Peptidase_C14"/>
    <property type="match status" value="1"/>
</dbReference>
<evidence type="ECO:0000256" key="1">
    <source>
        <dbReference type="ARBA" id="ARBA00009005"/>
    </source>
</evidence>
<accession>A0AAV3R488</accession>
<dbReference type="PANTHER" id="PTHR48104:SF17">
    <property type="entry name" value="METACASPASE-3"/>
    <property type="match status" value="1"/>
</dbReference>
<gene>
    <name evidence="3" type="ORF">LIER_25289</name>
</gene>
<evidence type="ECO:0000313" key="4">
    <source>
        <dbReference type="Proteomes" id="UP001454036"/>
    </source>
</evidence>
<dbReference type="PANTHER" id="PTHR48104">
    <property type="entry name" value="METACASPASE-4"/>
    <property type="match status" value="1"/>
</dbReference>
<dbReference type="InterPro" id="IPR050452">
    <property type="entry name" value="Metacaspase"/>
</dbReference>
<dbReference type="Proteomes" id="UP001454036">
    <property type="component" value="Unassembled WGS sequence"/>
</dbReference>
<keyword evidence="4" id="KW-1185">Reference proteome</keyword>
<reference evidence="3 4" key="1">
    <citation type="submission" date="2024-01" db="EMBL/GenBank/DDBJ databases">
        <title>The complete chloroplast genome sequence of Lithospermum erythrorhizon: insights into the phylogenetic relationship among Boraginaceae species and the maternal lineages of purple gromwells.</title>
        <authorList>
            <person name="Okada T."/>
            <person name="Watanabe K."/>
        </authorList>
    </citation>
    <scope>NUCLEOTIDE SEQUENCE [LARGE SCALE GENOMIC DNA]</scope>
</reference>
<protein>
    <recommendedName>
        <fullName evidence="2">Peptidase C14 caspase domain-containing protein</fullName>
    </recommendedName>
</protein>
<comment type="similarity">
    <text evidence="1">Belongs to the peptidase C14B family.</text>
</comment>
<sequence>MPFHQALPNLINQIQAFPGLQQAPAAPPTMGRRRAVLCGITYKGHPKSLPGSINDVICMKNFLINKLGFPNSSVILLTDDEMDRSRIPTKMNIRRALHWLVQGCQPGDSLVFHYSGHGSKLRDSDGDEVDGHDESLCPVDYETEGRMLDDEINEIIVRPLPRGATLHAIIDTCFSGTFLDLRYLCRINKAGNFMWEDHRVRHRYKGSKGGTAISISACDDHQTSGDTTAFSGKSNGALTYSFIKTLGTMPKMTYGQLLITMRKEIYGTRVAVAGPNAVIQEPQISATSRFDIHTKNITI</sequence>
<dbReference type="GO" id="GO:0005737">
    <property type="term" value="C:cytoplasm"/>
    <property type="evidence" value="ECO:0007669"/>
    <property type="project" value="TreeGrafter"/>
</dbReference>
<comment type="caution">
    <text evidence="3">The sequence shown here is derived from an EMBL/GenBank/DDBJ whole genome shotgun (WGS) entry which is preliminary data.</text>
</comment>
<name>A0AAV3R488_LITER</name>
<dbReference type="InterPro" id="IPR029030">
    <property type="entry name" value="Caspase-like_dom_sf"/>
</dbReference>
<evidence type="ECO:0000259" key="2">
    <source>
        <dbReference type="Pfam" id="PF00656"/>
    </source>
</evidence>
<dbReference type="AlphaFoldDB" id="A0AAV3R488"/>
<feature type="domain" description="Peptidase C14 caspase" evidence="2">
    <location>
        <begin position="32"/>
        <end position="288"/>
    </location>
</feature>
<dbReference type="GO" id="GO:0006508">
    <property type="term" value="P:proteolysis"/>
    <property type="evidence" value="ECO:0007669"/>
    <property type="project" value="InterPro"/>
</dbReference>
<evidence type="ECO:0000313" key="3">
    <source>
        <dbReference type="EMBL" id="GAA0171199.1"/>
    </source>
</evidence>
<dbReference type="EMBL" id="BAABME010007574">
    <property type="protein sequence ID" value="GAA0171199.1"/>
    <property type="molecule type" value="Genomic_DNA"/>
</dbReference>
<proteinExistence type="inferred from homology"/>
<organism evidence="3 4">
    <name type="scientific">Lithospermum erythrorhizon</name>
    <name type="common">Purple gromwell</name>
    <name type="synonym">Lithospermum officinale var. erythrorhizon</name>
    <dbReference type="NCBI Taxonomy" id="34254"/>
    <lineage>
        <taxon>Eukaryota</taxon>
        <taxon>Viridiplantae</taxon>
        <taxon>Streptophyta</taxon>
        <taxon>Embryophyta</taxon>
        <taxon>Tracheophyta</taxon>
        <taxon>Spermatophyta</taxon>
        <taxon>Magnoliopsida</taxon>
        <taxon>eudicotyledons</taxon>
        <taxon>Gunneridae</taxon>
        <taxon>Pentapetalae</taxon>
        <taxon>asterids</taxon>
        <taxon>lamiids</taxon>
        <taxon>Boraginales</taxon>
        <taxon>Boraginaceae</taxon>
        <taxon>Boraginoideae</taxon>
        <taxon>Lithospermeae</taxon>
        <taxon>Lithospermum</taxon>
    </lineage>
</organism>
<dbReference type="InterPro" id="IPR011600">
    <property type="entry name" value="Pept_C14_caspase"/>
</dbReference>
<dbReference type="SUPFAM" id="SSF52129">
    <property type="entry name" value="Caspase-like"/>
    <property type="match status" value="1"/>
</dbReference>